<keyword evidence="3" id="KW-1185">Reference proteome</keyword>
<dbReference type="InterPro" id="IPR003018">
    <property type="entry name" value="GAF"/>
</dbReference>
<evidence type="ECO:0000313" key="3">
    <source>
        <dbReference type="Proteomes" id="UP000029721"/>
    </source>
</evidence>
<gene>
    <name evidence="2" type="ORF">FP66_04095</name>
</gene>
<dbReference type="SUPFAM" id="SSF55781">
    <property type="entry name" value="GAF domain-like"/>
    <property type="match status" value="1"/>
</dbReference>
<dbReference type="InterPro" id="IPR050706">
    <property type="entry name" value="Cyclic-di-GMP_PDE-like"/>
</dbReference>
<dbReference type="SMART" id="SM00052">
    <property type="entry name" value="EAL"/>
    <property type="match status" value="1"/>
</dbReference>
<dbReference type="InterPro" id="IPR035919">
    <property type="entry name" value="EAL_sf"/>
</dbReference>
<dbReference type="PROSITE" id="PS50883">
    <property type="entry name" value="EAL"/>
    <property type="match status" value="1"/>
</dbReference>
<evidence type="ECO:0000313" key="2">
    <source>
        <dbReference type="EMBL" id="KGE78294.1"/>
    </source>
</evidence>
<reference evidence="2 3" key="1">
    <citation type="submission" date="2014-06" db="EMBL/GenBank/DDBJ databases">
        <title>Draft genome sequence of an extremely salt tolerant bacteria Halomonas salina/CIFRI 1.</title>
        <authorList>
            <person name="Behera B.D."/>
            <person name="Meena D.K."/>
            <person name="Das P."/>
            <person name="Maharana J."/>
            <person name="Paria P."/>
            <person name="Sharma A.P."/>
            <person name="Shamsudheen K.V."/>
            <person name="Rijit J."/>
            <person name="Dixit V."/>
            <person name="Verma A."/>
            <person name="Scaria V."/>
            <person name="Sivasubbu S."/>
        </authorList>
    </citation>
    <scope>NUCLEOTIDE SEQUENCE [LARGE SCALE GENOMIC DNA]</scope>
    <source>
        <strain evidence="2 3">CIFRI 1</strain>
    </source>
</reference>
<sequence>MEHDIWDSLLLPGASEATLSQDLQSVLHSVRTHLGMDVAFISEFDQGRRVLRVVDAGGSTKGPKQGHADPEEESYCRKIVDHELAGRIPDTGLNASTRSMPVTEDLEIGAYLGVPLHHASGEVFGTFCCYRHEPDPSLSERDLALLRTVADIVSRQIEQRFRARREENAAVARVEGVLAQQAVKIVYQPIYDRSVGRVVGYESLARFSAEPYRTPDVWFSEAKRVGAGERLEMLAIRQALTALEALPDGTYLAVNVSPVHIISGAVARTLAGHDASRIVLEVTEHERVADYAAFREAVAPLRQRGVRLAIDDAGAGYATFQHILELDIDIIKLDISLIRDLHLDRRRRALTASLIAFAETIDAVVIAEGVECQEELEALWEFGVYKTQGYHIGRPMLLQEALGAGLAPS</sequence>
<dbReference type="InterPro" id="IPR029016">
    <property type="entry name" value="GAF-like_dom_sf"/>
</dbReference>
<feature type="domain" description="EAL" evidence="1">
    <location>
        <begin position="167"/>
        <end position="409"/>
    </location>
</feature>
<dbReference type="RefSeq" id="WP_035595335.1">
    <property type="nucleotide sequence ID" value="NZ_JOKD01000019.1"/>
</dbReference>
<accession>A0ABR4WUB4</accession>
<dbReference type="SMART" id="SM00065">
    <property type="entry name" value="GAF"/>
    <property type="match status" value="1"/>
</dbReference>
<organism evidence="2 3">
    <name type="scientific">Halomonas salina</name>
    <dbReference type="NCBI Taxonomy" id="42565"/>
    <lineage>
        <taxon>Bacteria</taxon>
        <taxon>Pseudomonadati</taxon>
        <taxon>Pseudomonadota</taxon>
        <taxon>Gammaproteobacteria</taxon>
        <taxon>Oceanospirillales</taxon>
        <taxon>Halomonadaceae</taxon>
        <taxon>Halomonas</taxon>
    </lineage>
</organism>
<proteinExistence type="predicted"/>
<dbReference type="PANTHER" id="PTHR33121">
    <property type="entry name" value="CYCLIC DI-GMP PHOSPHODIESTERASE PDEF"/>
    <property type="match status" value="1"/>
</dbReference>
<dbReference type="Pfam" id="PF00563">
    <property type="entry name" value="EAL"/>
    <property type="match status" value="1"/>
</dbReference>
<dbReference type="Proteomes" id="UP000029721">
    <property type="component" value="Unassembled WGS sequence"/>
</dbReference>
<comment type="caution">
    <text evidence="2">The sequence shown here is derived from an EMBL/GenBank/DDBJ whole genome shotgun (WGS) entry which is preliminary data.</text>
</comment>
<dbReference type="Gene3D" id="3.30.450.40">
    <property type="match status" value="1"/>
</dbReference>
<name>A0ABR4WUB4_9GAMM</name>
<dbReference type="Gene3D" id="3.20.20.450">
    <property type="entry name" value="EAL domain"/>
    <property type="match status" value="1"/>
</dbReference>
<dbReference type="Pfam" id="PF01590">
    <property type="entry name" value="GAF"/>
    <property type="match status" value="1"/>
</dbReference>
<protein>
    <recommendedName>
        <fullName evidence="1">EAL domain-containing protein</fullName>
    </recommendedName>
</protein>
<dbReference type="SUPFAM" id="SSF141868">
    <property type="entry name" value="EAL domain-like"/>
    <property type="match status" value="1"/>
</dbReference>
<dbReference type="EMBL" id="JOKD01000019">
    <property type="protein sequence ID" value="KGE78294.1"/>
    <property type="molecule type" value="Genomic_DNA"/>
</dbReference>
<evidence type="ECO:0000259" key="1">
    <source>
        <dbReference type="PROSITE" id="PS50883"/>
    </source>
</evidence>
<dbReference type="PANTHER" id="PTHR33121:SF76">
    <property type="entry name" value="SIGNALING PROTEIN"/>
    <property type="match status" value="1"/>
</dbReference>
<dbReference type="InterPro" id="IPR001633">
    <property type="entry name" value="EAL_dom"/>
</dbReference>
<dbReference type="CDD" id="cd01948">
    <property type="entry name" value="EAL"/>
    <property type="match status" value="1"/>
</dbReference>